<dbReference type="AlphaFoldDB" id="A0A0E9WS39"/>
<name>A0A0E9WS39_ANGAN</name>
<organism evidence="1">
    <name type="scientific">Anguilla anguilla</name>
    <name type="common">European freshwater eel</name>
    <name type="synonym">Muraena anguilla</name>
    <dbReference type="NCBI Taxonomy" id="7936"/>
    <lineage>
        <taxon>Eukaryota</taxon>
        <taxon>Metazoa</taxon>
        <taxon>Chordata</taxon>
        <taxon>Craniata</taxon>
        <taxon>Vertebrata</taxon>
        <taxon>Euteleostomi</taxon>
        <taxon>Actinopterygii</taxon>
        <taxon>Neopterygii</taxon>
        <taxon>Teleostei</taxon>
        <taxon>Anguilliformes</taxon>
        <taxon>Anguillidae</taxon>
        <taxon>Anguilla</taxon>
    </lineage>
</organism>
<reference evidence="1" key="2">
    <citation type="journal article" date="2015" name="Fish Shellfish Immunol.">
        <title>Early steps in the European eel (Anguilla anguilla)-Vibrio vulnificus interaction in the gills: Role of the RtxA13 toxin.</title>
        <authorList>
            <person name="Callol A."/>
            <person name="Pajuelo D."/>
            <person name="Ebbesson L."/>
            <person name="Teles M."/>
            <person name="MacKenzie S."/>
            <person name="Amaro C."/>
        </authorList>
    </citation>
    <scope>NUCLEOTIDE SEQUENCE</scope>
</reference>
<evidence type="ECO:0000313" key="1">
    <source>
        <dbReference type="EMBL" id="JAH93212.1"/>
    </source>
</evidence>
<sequence length="54" mass="6233">MKQIGNYTSLVQKSTQVLRITCSPENLLNKIFSEETVSVFTEHQTSVFYTSYKL</sequence>
<accession>A0A0E9WS39</accession>
<protein>
    <submittedName>
        <fullName evidence="1">Uncharacterized protein</fullName>
    </submittedName>
</protein>
<reference evidence="1" key="1">
    <citation type="submission" date="2014-11" db="EMBL/GenBank/DDBJ databases">
        <authorList>
            <person name="Amaro Gonzalez C."/>
        </authorList>
    </citation>
    <scope>NUCLEOTIDE SEQUENCE</scope>
</reference>
<dbReference type="EMBL" id="GBXM01015365">
    <property type="protein sequence ID" value="JAH93212.1"/>
    <property type="molecule type" value="Transcribed_RNA"/>
</dbReference>
<proteinExistence type="predicted"/>